<dbReference type="PROSITE" id="PS50086">
    <property type="entry name" value="TBC_RABGAP"/>
    <property type="match status" value="1"/>
</dbReference>
<dbReference type="Gene3D" id="1.10.10.750">
    <property type="entry name" value="Ypt/Rab-GAP domain of gyp1p, domain 1"/>
    <property type="match status" value="1"/>
</dbReference>
<dbReference type="EMBL" id="KE560384">
    <property type="protein sequence ID" value="EPZ36932.1"/>
    <property type="molecule type" value="Genomic_DNA"/>
</dbReference>
<name>A0A075B3H8_ROZAC</name>
<gene>
    <name evidence="2" type="ORF">O9G_001377</name>
</gene>
<dbReference type="Pfam" id="PF00566">
    <property type="entry name" value="RabGAP-TBC"/>
    <property type="match status" value="1"/>
</dbReference>
<dbReference type="InterPro" id="IPR050302">
    <property type="entry name" value="Rab_GAP_TBC_domain"/>
</dbReference>
<dbReference type="GO" id="GO:0031267">
    <property type="term" value="F:small GTPase binding"/>
    <property type="evidence" value="ECO:0007669"/>
    <property type="project" value="TreeGrafter"/>
</dbReference>
<dbReference type="Gene3D" id="1.10.472.80">
    <property type="entry name" value="Ypt/Rab-GAP domain of gyp1p, domain 3"/>
    <property type="match status" value="1"/>
</dbReference>
<dbReference type="Gene3D" id="1.10.8.270">
    <property type="entry name" value="putative rabgap domain of human tbc1 domain family member 14 like domains"/>
    <property type="match status" value="1"/>
</dbReference>
<dbReference type="PANTHER" id="PTHR47219">
    <property type="entry name" value="RAB GTPASE-ACTIVATING PROTEIN 1-LIKE"/>
    <property type="match status" value="1"/>
</dbReference>
<protein>
    <recommendedName>
        <fullName evidence="1">Rab-GAP TBC domain-containing protein</fullName>
    </recommendedName>
</protein>
<reference evidence="2 3" key="1">
    <citation type="journal article" date="2013" name="Curr. Biol.">
        <title>Shared signatures of parasitism and phylogenomics unite Cryptomycota and microsporidia.</title>
        <authorList>
            <person name="James T.Y."/>
            <person name="Pelin A."/>
            <person name="Bonen L."/>
            <person name="Ahrendt S."/>
            <person name="Sain D."/>
            <person name="Corradi N."/>
            <person name="Stajich J.E."/>
        </authorList>
    </citation>
    <scope>NUCLEOTIDE SEQUENCE [LARGE SCALE GENOMIC DNA]</scope>
    <source>
        <strain evidence="2 3">CSF55</strain>
    </source>
</reference>
<evidence type="ECO:0000259" key="1">
    <source>
        <dbReference type="PROSITE" id="PS50086"/>
    </source>
</evidence>
<dbReference type="Proteomes" id="UP000030755">
    <property type="component" value="Unassembled WGS sequence"/>
</dbReference>
<accession>A0A075B3H8</accession>
<organism evidence="2 3">
    <name type="scientific">Rozella allomycis (strain CSF55)</name>
    <dbReference type="NCBI Taxonomy" id="988480"/>
    <lineage>
        <taxon>Eukaryota</taxon>
        <taxon>Fungi</taxon>
        <taxon>Fungi incertae sedis</taxon>
        <taxon>Cryptomycota</taxon>
        <taxon>Cryptomycota incertae sedis</taxon>
        <taxon>Rozella</taxon>
    </lineage>
</organism>
<dbReference type="OrthoDB" id="289721at2759"/>
<dbReference type="STRING" id="988480.A0A075B3H8"/>
<evidence type="ECO:0000313" key="3">
    <source>
        <dbReference type="Proteomes" id="UP000030755"/>
    </source>
</evidence>
<dbReference type="SUPFAM" id="SSF47923">
    <property type="entry name" value="Ypt/Rab-GAP domain of gyp1p"/>
    <property type="match status" value="2"/>
</dbReference>
<dbReference type="GO" id="GO:0005096">
    <property type="term" value="F:GTPase activator activity"/>
    <property type="evidence" value="ECO:0007669"/>
    <property type="project" value="TreeGrafter"/>
</dbReference>
<dbReference type="PANTHER" id="PTHR47219:SF15">
    <property type="entry name" value="TBC1 DOMAIN FAMILY MEMBER 12 ISOFORM X1"/>
    <property type="match status" value="1"/>
</dbReference>
<feature type="domain" description="Rab-GAP TBC" evidence="1">
    <location>
        <begin position="50"/>
        <end position="290"/>
    </location>
</feature>
<dbReference type="AlphaFoldDB" id="A0A075B3H8"/>
<proteinExistence type="predicted"/>
<dbReference type="SMART" id="SM00164">
    <property type="entry name" value="TBC"/>
    <property type="match status" value="1"/>
</dbReference>
<dbReference type="InterPro" id="IPR035969">
    <property type="entry name" value="Rab-GAP_TBC_sf"/>
</dbReference>
<dbReference type="HOGENOM" id="CLU_015133_3_0_1"/>
<evidence type="ECO:0000313" key="2">
    <source>
        <dbReference type="EMBL" id="EPZ36932.1"/>
    </source>
</evidence>
<dbReference type="InterPro" id="IPR000195">
    <property type="entry name" value="Rab-GAP-TBC_dom"/>
</dbReference>
<keyword evidence="3" id="KW-1185">Reference proteome</keyword>
<sequence length="290" mass="33797">MKERLKNERIKELETKREQRMLEALKKWRKLLPNWSNIRDHNMIKLWEIGLPPKVRGSIWMLVLKSGESIEFKALVQSALQILENQKNHSTAGIERKYVHDVKSLEIDIAKTLPELNLFQVSCPMYDDLKEVLLATALSLINYGYKAGMANLAAMFLLNMNKECAFECLCRLFERNFFQIIHSSDADKNIPDLYSAFMALELHENTLVSMYTTLFPLEISSRIWDCVFLYGEVYLFKAALGYLKLIKPKILNQSLEWIMPMLKKSLAIEENQLFEKINSIRIDDDAFCGF</sequence>